<dbReference type="Pfam" id="PF13579">
    <property type="entry name" value="Glyco_trans_4_4"/>
    <property type="match status" value="1"/>
</dbReference>
<dbReference type="Pfam" id="PF00534">
    <property type="entry name" value="Glycos_transf_1"/>
    <property type="match status" value="1"/>
</dbReference>
<feature type="domain" description="Glycosyltransferase subfamily 4-like N-terminal" evidence="2">
    <location>
        <begin position="21"/>
        <end position="163"/>
    </location>
</feature>
<keyword evidence="4" id="KW-1185">Reference proteome</keyword>
<comment type="caution">
    <text evidence="3">The sequence shown here is derived from an EMBL/GenBank/DDBJ whole genome shotgun (WGS) entry which is preliminary data.</text>
</comment>
<dbReference type="Proteomes" id="UP000471147">
    <property type="component" value="Unassembled WGS sequence"/>
</dbReference>
<reference evidence="3 4" key="1">
    <citation type="submission" date="2019-01" db="EMBL/GenBank/DDBJ databases">
        <title>Sphingorhabdus lacus sp.nov., isolated from an oligotrophic freshwater lake.</title>
        <authorList>
            <person name="Park M."/>
        </authorList>
    </citation>
    <scope>NUCLEOTIDE SEQUENCE [LARGE SCALE GENOMIC DNA]</scope>
    <source>
        <strain evidence="3 4">IMCC26285</strain>
    </source>
</reference>
<sequence>MTTVTPRPARIKFILPGLSAGGSEHVVSFVANRLAQSGFDVSILSFEMSGSTPYYKTDDRIRIEYLDVPIGRRGPMGVLADIVRRVKRLRALFKEQRPDMVVSLLTRSNVIAVLAATGLDIPVIVSERNNPLRQKPGVVWQILRRYAYARAFGLITMTRGALECFPPVMRPRSWVIPNMADYQDFKPKFTNKRMVMTAVGRLVDQKGFDLLIQAWAKIADQHTDWCLRIWGEGPDRFMLESLAAAHGVADSVQMPGVSSAPGRWIEEADAFVLSSRFEGWGLVLGEAMAAGLPCISFDCPFGPADMITHDHDGLLIEEGSIDGMAGALSQLMGDAALRSRLGTQAESAAVRFAPAAIGDLWENTIRGALATARGQ</sequence>
<dbReference type="GO" id="GO:0016757">
    <property type="term" value="F:glycosyltransferase activity"/>
    <property type="evidence" value="ECO:0007669"/>
    <property type="project" value="InterPro"/>
</dbReference>
<evidence type="ECO:0000259" key="1">
    <source>
        <dbReference type="Pfam" id="PF00534"/>
    </source>
</evidence>
<gene>
    <name evidence="3" type="ORF">EUU23_11205</name>
</gene>
<evidence type="ECO:0000313" key="4">
    <source>
        <dbReference type="Proteomes" id="UP000471147"/>
    </source>
</evidence>
<dbReference type="InterPro" id="IPR028098">
    <property type="entry name" value="Glyco_trans_4-like_N"/>
</dbReference>
<evidence type="ECO:0000259" key="2">
    <source>
        <dbReference type="Pfam" id="PF13579"/>
    </source>
</evidence>
<dbReference type="EMBL" id="SDWJ01000002">
    <property type="protein sequence ID" value="MVZ98261.1"/>
    <property type="molecule type" value="Genomic_DNA"/>
</dbReference>
<dbReference type="AlphaFoldDB" id="A0A6I4LYY0"/>
<dbReference type="PANTHER" id="PTHR12526">
    <property type="entry name" value="GLYCOSYLTRANSFERASE"/>
    <property type="match status" value="1"/>
</dbReference>
<dbReference type="OrthoDB" id="9790710at2"/>
<organism evidence="3 4">
    <name type="scientific">Sphingorhabdus profundilacus</name>
    <dbReference type="NCBI Taxonomy" id="2509718"/>
    <lineage>
        <taxon>Bacteria</taxon>
        <taxon>Pseudomonadati</taxon>
        <taxon>Pseudomonadota</taxon>
        <taxon>Alphaproteobacteria</taxon>
        <taxon>Sphingomonadales</taxon>
        <taxon>Sphingomonadaceae</taxon>
        <taxon>Sphingorhabdus</taxon>
    </lineage>
</organism>
<dbReference type="SUPFAM" id="SSF53756">
    <property type="entry name" value="UDP-Glycosyltransferase/glycogen phosphorylase"/>
    <property type="match status" value="1"/>
</dbReference>
<keyword evidence="3" id="KW-0808">Transferase</keyword>
<protein>
    <submittedName>
        <fullName evidence="3">Glycosyltransferase family 4 protein</fullName>
    </submittedName>
</protein>
<accession>A0A6I4LYY0</accession>
<evidence type="ECO:0000313" key="3">
    <source>
        <dbReference type="EMBL" id="MVZ98261.1"/>
    </source>
</evidence>
<dbReference type="InterPro" id="IPR001296">
    <property type="entry name" value="Glyco_trans_1"/>
</dbReference>
<dbReference type="RefSeq" id="WP_160354720.1">
    <property type="nucleotide sequence ID" value="NZ_SDWJ01000002.1"/>
</dbReference>
<dbReference type="Gene3D" id="3.40.50.2000">
    <property type="entry name" value="Glycogen Phosphorylase B"/>
    <property type="match status" value="2"/>
</dbReference>
<name>A0A6I4LYY0_9SPHN</name>
<proteinExistence type="predicted"/>
<feature type="domain" description="Glycosyl transferase family 1" evidence="1">
    <location>
        <begin position="184"/>
        <end position="346"/>
    </location>
</feature>
<dbReference type="CDD" id="cd03820">
    <property type="entry name" value="GT4_AmsD-like"/>
    <property type="match status" value="1"/>
</dbReference>